<dbReference type="EMBL" id="MTYJ01000032">
    <property type="protein sequence ID" value="OQV20200.1"/>
    <property type="molecule type" value="Genomic_DNA"/>
</dbReference>
<accession>A0A1W0WYB7</accession>
<proteinExistence type="predicted"/>
<evidence type="ECO:0000313" key="2">
    <source>
        <dbReference type="Proteomes" id="UP000192578"/>
    </source>
</evidence>
<dbReference type="Proteomes" id="UP000192578">
    <property type="component" value="Unassembled WGS sequence"/>
</dbReference>
<reference evidence="2" key="1">
    <citation type="submission" date="2017-01" db="EMBL/GenBank/DDBJ databases">
        <title>Comparative genomics of anhydrobiosis in the tardigrade Hypsibius dujardini.</title>
        <authorList>
            <person name="Yoshida Y."/>
            <person name="Koutsovoulos G."/>
            <person name="Laetsch D."/>
            <person name="Stevens L."/>
            <person name="Kumar S."/>
            <person name="Horikawa D."/>
            <person name="Ishino K."/>
            <person name="Komine S."/>
            <person name="Tomita M."/>
            <person name="Blaxter M."/>
            <person name="Arakawa K."/>
        </authorList>
    </citation>
    <scope>NUCLEOTIDE SEQUENCE [LARGE SCALE GENOMIC DNA]</scope>
    <source>
        <strain evidence="2">Z151</strain>
    </source>
</reference>
<organism evidence="1 2">
    <name type="scientific">Hypsibius exemplaris</name>
    <name type="common">Freshwater tardigrade</name>
    <dbReference type="NCBI Taxonomy" id="2072580"/>
    <lineage>
        <taxon>Eukaryota</taxon>
        <taxon>Metazoa</taxon>
        <taxon>Ecdysozoa</taxon>
        <taxon>Tardigrada</taxon>
        <taxon>Eutardigrada</taxon>
        <taxon>Parachela</taxon>
        <taxon>Hypsibioidea</taxon>
        <taxon>Hypsibiidae</taxon>
        <taxon>Hypsibius</taxon>
    </lineage>
</organism>
<name>A0A1W0WYB7_HYPEX</name>
<dbReference type="AlphaFoldDB" id="A0A1W0WYB7"/>
<protein>
    <submittedName>
        <fullName evidence="1">Uncharacterized protein</fullName>
    </submittedName>
</protein>
<dbReference type="OrthoDB" id="10686431at2759"/>
<gene>
    <name evidence="1" type="ORF">BV898_05756</name>
</gene>
<evidence type="ECO:0000313" key="1">
    <source>
        <dbReference type="EMBL" id="OQV20200.1"/>
    </source>
</evidence>
<sequence>MSQQVASNTARMVLPDTAASSITLVASPTGSWDQDEAEQQVVYKLAFRDLELMEDEWCNFIEGKSLLKEASVICDSNALNVAVCTDTLL</sequence>
<keyword evidence="2" id="KW-1185">Reference proteome</keyword>
<comment type="caution">
    <text evidence="1">The sequence shown here is derived from an EMBL/GenBank/DDBJ whole genome shotgun (WGS) entry which is preliminary data.</text>
</comment>